<dbReference type="Proteomes" id="UP000077278">
    <property type="component" value="Unassembled WGS sequence"/>
</dbReference>
<organism evidence="1 2">
    <name type="scientific">Enterobacter roggenkampii</name>
    <dbReference type="NCBI Taxonomy" id="1812935"/>
    <lineage>
        <taxon>Bacteria</taxon>
        <taxon>Pseudomonadati</taxon>
        <taxon>Pseudomonadota</taxon>
        <taxon>Gammaproteobacteria</taxon>
        <taxon>Enterobacterales</taxon>
        <taxon>Enterobacteriaceae</taxon>
        <taxon>Enterobacter</taxon>
        <taxon>Enterobacter cloacae complex</taxon>
    </lineage>
</organism>
<dbReference type="EMBL" id="FKDD01000029">
    <property type="protein sequence ID" value="SAD26235.1"/>
    <property type="molecule type" value="Genomic_DNA"/>
</dbReference>
<evidence type="ECO:0000313" key="1">
    <source>
        <dbReference type="EMBL" id="SAD26235.1"/>
    </source>
</evidence>
<dbReference type="AlphaFoldDB" id="A0ABD7KND2"/>
<proteinExistence type="predicted"/>
<gene>
    <name evidence="1" type="ORF">SAMEA2273136_04475</name>
</gene>
<reference evidence="1 2" key="1">
    <citation type="submission" date="2016-03" db="EMBL/GenBank/DDBJ databases">
        <authorList>
            <consortium name="Pathogen Informatics"/>
        </authorList>
    </citation>
    <scope>NUCLEOTIDE SEQUENCE [LARGE SCALE GENOMIC DNA]</scope>
    <source>
        <strain evidence="2">e264</strain>
    </source>
</reference>
<accession>A0ABD7KND2</accession>
<sequence>MVRVCHFHLKGFTIRNPAAINRHKGPVTLLEAFISQRSRTTYTATGFLTARQLLHGTTNGIIRGACSSHCRLVSIHNRPLVLEIPVCLAQAWAFTVTPVSKERRKPGNLLRLLRFKMARGQHGHTLNAWLCGFKNGQPFLEATGANTGTAGAFAGIGHLSSLKQMCRQCTFTRLDRDVVNRCGTGHPGIAQFLHFHCQNSTSIGDLFLFISQRAHLTFKKSRALAD</sequence>
<evidence type="ECO:0000313" key="2">
    <source>
        <dbReference type="Proteomes" id="UP000077278"/>
    </source>
</evidence>
<name>A0ABD7KND2_9ENTR</name>
<comment type="caution">
    <text evidence="1">The sequence shown here is derived from an EMBL/GenBank/DDBJ whole genome shotgun (WGS) entry which is preliminary data.</text>
</comment>
<protein>
    <submittedName>
        <fullName evidence="1">Uncharacterized protein</fullName>
    </submittedName>
</protein>